<protein>
    <recommendedName>
        <fullName evidence="3">F-box domain-containing protein</fullName>
    </recommendedName>
</protein>
<dbReference type="Proteomes" id="UP001600888">
    <property type="component" value="Unassembled WGS sequence"/>
</dbReference>
<sequence>MDPATPMHESQRTHLALLRAQLDNIDSTKKTVESQVVELEAGDLDDSVDNLRLVSLKLAEAHAALRQVFGSLARPLLRPLKIHDLPDELLMDISGYLRNHADIKNLRLSCRHLNETSSHLLMDTAYVSLNPKSLERLREVSHHASISRGIRRLVASVDVYNADFAHSVQSFAARCIKELDDLYENMPWDNPYRRDTFLLLHSWIAFTESFTDTYNDGAHLNEENVSALYNGWLRYHQLYHEQHVVLRHGRFPLAIAEAIGRMPSIEELVIRDRSRSSDDEHPRSPSTFRKLGTMVQNRTRLVEEMMLHAFSWQKARITRVENPPTHLLYQIPLAIHDAGHSVAHLRFDLTPPQSFQLQLSSTQMYRLILFAQGLKSFKFSARAEPANLWRPSRDAKEKENLELFLAAFMKSMHLDFVALDFAFEERDCLAANRTHDPNRTSIGPLLTNLRQPQNIHLKNCSLTLEELRTFVRLPRKVPAVLGLWYVYLLDGDWADAVELFRSEVLRGGLSQQSYVRIPYGAECLTMSTAERERIFHYRRDRRPCKDSMVNCYIKGHDDGFVRNPLRG</sequence>
<evidence type="ECO:0000313" key="1">
    <source>
        <dbReference type="EMBL" id="KAL2278966.1"/>
    </source>
</evidence>
<organism evidence="1 2">
    <name type="scientific">Diaporthe vaccinii</name>
    <dbReference type="NCBI Taxonomy" id="105482"/>
    <lineage>
        <taxon>Eukaryota</taxon>
        <taxon>Fungi</taxon>
        <taxon>Dikarya</taxon>
        <taxon>Ascomycota</taxon>
        <taxon>Pezizomycotina</taxon>
        <taxon>Sordariomycetes</taxon>
        <taxon>Sordariomycetidae</taxon>
        <taxon>Diaporthales</taxon>
        <taxon>Diaporthaceae</taxon>
        <taxon>Diaporthe</taxon>
        <taxon>Diaporthe eres species complex</taxon>
    </lineage>
</organism>
<dbReference type="InterPro" id="IPR036047">
    <property type="entry name" value="F-box-like_dom_sf"/>
</dbReference>
<evidence type="ECO:0000313" key="2">
    <source>
        <dbReference type="Proteomes" id="UP001600888"/>
    </source>
</evidence>
<dbReference type="EMBL" id="JBAWTH010000081">
    <property type="protein sequence ID" value="KAL2278966.1"/>
    <property type="molecule type" value="Genomic_DNA"/>
</dbReference>
<keyword evidence="2" id="KW-1185">Reference proteome</keyword>
<accession>A0ABR4E9E1</accession>
<comment type="caution">
    <text evidence="1">The sequence shown here is derived from an EMBL/GenBank/DDBJ whole genome shotgun (WGS) entry which is preliminary data.</text>
</comment>
<proteinExistence type="predicted"/>
<evidence type="ECO:0008006" key="3">
    <source>
        <dbReference type="Google" id="ProtNLM"/>
    </source>
</evidence>
<gene>
    <name evidence="1" type="ORF">FJTKL_14112</name>
</gene>
<name>A0ABR4E9E1_9PEZI</name>
<reference evidence="1 2" key="1">
    <citation type="submission" date="2024-03" db="EMBL/GenBank/DDBJ databases">
        <title>A high-quality draft genome sequence of Diaporthe vaccinii, a causative agent of upright dieback and viscid rot disease in cranberry plants.</title>
        <authorList>
            <person name="Sarrasin M."/>
            <person name="Lang B.F."/>
            <person name="Burger G."/>
        </authorList>
    </citation>
    <scope>NUCLEOTIDE SEQUENCE [LARGE SCALE GENOMIC DNA]</scope>
    <source>
        <strain evidence="1 2">IS7</strain>
    </source>
</reference>
<dbReference type="SUPFAM" id="SSF81383">
    <property type="entry name" value="F-box domain"/>
    <property type="match status" value="1"/>
</dbReference>